<dbReference type="GO" id="GO:0003824">
    <property type="term" value="F:catalytic activity"/>
    <property type="evidence" value="ECO:0007669"/>
    <property type="project" value="InterPro"/>
</dbReference>
<comment type="caution">
    <text evidence="2">The sequence shown here is derived from an EMBL/GenBank/DDBJ whole genome shotgun (WGS) entry which is preliminary data.</text>
</comment>
<evidence type="ECO:0000259" key="1">
    <source>
        <dbReference type="Pfam" id="PF01425"/>
    </source>
</evidence>
<feature type="domain" description="Amidase" evidence="1">
    <location>
        <begin position="62"/>
        <end position="478"/>
    </location>
</feature>
<dbReference type="PANTHER" id="PTHR11895">
    <property type="entry name" value="TRANSAMIDASE"/>
    <property type="match status" value="1"/>
</dbReference>
<evidence type="ECO:0000313" key="2">
    <source>
        <dbReference type="EMBL" id="NKY50514.1"/>
    </source>
</evidence>
<dbReference type="InterPro" id="IPR023631">
    <property type="entry name" value="Amidase_dom"/>
</dbReference>
<dbReference type="EMBL" id="JAAXOP010000004">
    <property type="protein sequence ID" value="NKY50514.1"/>
    <property type="molecule type" value="Genomic_DNA"/>
</dbReference>
<dbReference type="Pfam" id="PF01425">
    <property type="entry name" value="Amidase"/>
    <property type="match status" value="1"/>
</dbReference>
<reference evidence="2 3" key="1">
    <citation type="submission" date="2020-04" db="EMBL/GenBank/DDBJ databases">
        <title>MicrobeNet Type strains.</title>
        <authorList>
            <person name="Nicholson A.C."/>
        </authorList>
    </citation>
    <scope>NUCLEOTIDE SEQUENCE [LARGE SCALE GENOMIC DNA]</scope>
    <source>
        <strain evidence="2 3">JCM 12354</strain>
    </source>
</reference>
<dbReference type="InterPro" id="IPR036928">
    <property type="entry name" value="AS_sf"/>
</dbReference>
<proteinExistence type="predicted"/>
<dbReference type="SUPFAM" id="SSF75304">
    <property type="entry name" value="Amidase signature (AS) enzymes"/>
    <property type="match status" value="1"/>
</dbReference>
<protein>
    <submittedName>
        <fullName evidence="2">Amidase</fullName>
    </submittedName>
</protein>
<organism evidence="2 3">
    <name type="scientific">Nocardia vermiculata</name>
    <dbReference type="NCBI Taxonomy" id="257274"/>
    <lineage>
        <taxon>Bacteria</taxon>
        <taxon>Bacillati</taxon>
        <taxon>Actinomycetota</taxon>
        <taxon>Actinomycetes</taxon>
        <taxon>Mycobacteriales</taxon>
        <taxon>Nocardiaceae</taxon>
        <taxon>Nocardia</taxon>
    </lineage>
</organism>
<evidence type="ECO:0000313" key="3">
    <source>
        <dbReference type="Proteomes" id="UP000565711"/>
    </source>
</evidence>
<sequence length="512" mass="53343">MLVPVGGIFPALEDLNEYTQIVVIWPTTWATACLREVSVSETPSLLDAAVALRAGALTSRGLTESVLVTADRLDSLLGSFITRFDDFALAAADRADAELAAGRDRGPLHGIPVAVKDIIAMSAGPTTAQSVVLDRAWGADKDAPVVARLREAGAVITGKTTTMEFGCGRPERTAPFPMPRNPWDPDTWPGGSSAGTATGISAGMFLAGLGSDTGGSIRIPAALCGITGLKPTFGRVPKSGCVPLGYSLDHIGPMARSAADCGVVLAAISGRHHSDPDSVGAPFEMTETDADLSGLRIGVARTGHFPPTADPALEDVFDSAVAQLGQLGAAIAEVELPLYAEMATAGAVTLASEALAYHRGDMTTRWNDYLATTRAVIARGSMVSGADYVQAQRVRRAGQSALGQLFAEVDVVIVPTMSITAPKLADYLDGAAPLSFHAHTEYWNSVGNPVLAVPIGSNATGMPLSMQIAGRPFDEAAVIRVGTAFQARTDHHLRVPALAHADARHRLKGART</sequence>
<dbReference type="Gene3D" id="3.90.1300.10">
    <property type="entry name" value="Amidase signature (AS) domain"/>
    <property type="match status" value="1"/>
</dbReference>
<dbReference type="InterPro" id="IPR000120">
    <property type="entry name" value="Amidase"/>
</dbReference>
<keyword evidence="3" id="KW-1185">Reference proteome</keyword>
<name>A0A846XXU0_9NOCA</name>
<accession>A0A846XXU0</accession>
<gene>
    <name evidence="2" type="ORF">HGA08_09860</name>
</gene>
<dbReference type="PANTHER" id="PTHR11895:SF176">
    <property type="entry name" value="AMIDASE AMID-RELATED"/>
    <property type="match status" value="1"/>
</dbReference>
<dbReference type="AlphaFoldDB" id="A0A846XXU0"/>
<dbReference type="Proteomes" id="UP000565711">
    <property type="component" value="Unassembled WGS sequence"/>
</dbReference>